<dbReference type="InParanoid" id="A0A1B1ALR5"/>
<evidence type="ECO:0000259" key="2">
    <source>
        <dbReference type="Pfam" id="PF09925"/>
    </source>
</evidence>
<evidence type="ECO:0000256" key="1">
    <source>
        <dbReference type="SAM" id="Phobius"/>
    </source>
</evidence>
<proteinExistence type="predicted"/>
<evidence type="ECO:0000313" key="4">
    <source>
        <dbReference type="Proteomes" id="UP000092498"/>
    </source>
</evidence>
<keyword evidence="1" id="KW-1133">Transmembrane helix</keyword>
<dbReference type="InterPro" id="IPR018677">
    <property type="entry name" value="DUF2157"/>
</dbReference>
<organism evidence="3 4">
    <name type="scientific">Candidatus Viadribacter manganicus</name>
    <dbReference type="NCBI Taxonomy" id="1759059"/>
    <lineage>
        <taxon>Bacteria</taxon>
        <taxon>Pseudomonadati</taxon>
        <taxon>Pseudomonadota</taxon>
        <taxon>Alphaproteobacteria</taxon>
        <taxon>Hyphomonadales</taxon>
        <taxon>Hyphomonadaceae</taxon>
        <taxon>Candidatus Viadribacter</taxon>
    </lineage>
</organism>
<reference evidence="3 4" key="1">
    <citation type="submission" date="2015-11" db="EMBL/GenBank/DDBJ databases">
        <title>Whole-Genome Sequence of Candidatus Oderbacter manganicum from the National Park Lower Oder Valley, Germany.</title>
        <authorList>
            <person name="Braun B."/>
            <person name="Liere K."/>
            <person name="Szewzyk U."/>
        </authorList>
    </citation>
    <scope>NUCLEOTIDE SEQUENCE [LARGE SCALE GENOMIC DNA]</scope>
    <source>
        <strain evidence="3 4">OTSz_A_272</strain>
    </source>
</reference>
<dbReference type="KEGG" id="cbot:ATE48_17130"/>
<dbReference type="AlphaFoldDB" id="A0A1B1ALR5"/>
<dbReference type="Proteomes" id="UP000092498">
    <property type="component" value="Chromosome"/>
</dbReference>
<keyword evidence="4" id="KW-1185">Reference proteome</keyword>
<feature type="transmembrane region" description="Helical" evidence="1">
    <location>
        <begin position="103"/>
        <end position="122"/>
    </location>
</feature>
<feature type="transmembrane region" description="Helical" evidence="1">
    <location>
        <begin position="331"/>
        <end position="352"/>
    </location>
</feature>
<keyword evidence="1" id="KW-0472">Membrane</keyword>
<dbReference type="STRING" id="1759059.ATE48_17130"/>
<feature type="transmembrane region" description="Helical" evidence="1">
    <location>
        <begin position="197"/>
        <end position="216"/>
    </location>
</feature>
<dbReference type="Pfam" id="PF09925">
    <property type="entry name" value="DUF2157"/>
    <property type="match status" value="1"/>
</dbReference>
<name>A0A1B1ALR5_9PROT</name>
<sequence>MTSYKDRVKQDLDRWIAEGFVSADKRNDILAAIPDSRRMDAATALAWVGGILLGIAIIAFVAANWDVTPKLVRFAILLVAFLGLASGAAWATHNGRPTLSNMLLTIASLDFAASIGLTGQIFDIAGDPRSAAYSAGVAAFALAAAGRSTGAALAGLIFIALGDFTDRSWFSGSDSETPLMLAAAPLSAYLALRWGSAALAHAAAAAIIYCFGWFAAKTEAEAGVFLFISIGMGAMALGARWFHGQDRPFAGIFYGWFTLGALLFFAIAGYLPWFGDQSGNGGIAHRIVWLAGSGGVLALGRADRQALVTTIGVLSFIIAICALLSDLGLDLLAAAGIFLICSVAALVAGLMLRNRKSAP</sequence>
<feature type="transmembrane region" description="Helical" evidence="1">
    <location>
        <begin position="134"/>
        <end position="161"/>
    </location>
</feature>
<keyword evidence="1" id="KW-0812">Transmembrane</keyword>
<feature type="transmembrane region" description="Helical" evidence="1">
    <location>
        <begin position="71"/>
        <end position="91"/>
    </location>
</feature>
<dbReference type="EMBL" id="CP013244">
    <property type="protein sequence ID" value="ANP47509.1"/>
    <property type="molecule type" value="Genomic_DNA"/>
</dbReference>
<feature type="transmembrane region" description="Helical" evidence="1">
    <location>
        <begin position="222"/>
        <end position="242"/>
    </location>
</feature>
<protein>
    <recommendedName>
        <fullName evidence="2">DUF2157 domain-containing protein</fullName>
    </recommendedName>
</protein>
<feature type="transmembrane region" description="Helical" evidence="1">
    <location>
        <begin position="249"/>
        <end position="271"/>
    </location>
</feature>
<dbReference type="RefSeq" id="WP_066773708.1">
    <property type="nucleotide sequence ID" value="NZ_CP013244.1"/>
</dbReference>
<accession>A0A1B1ALR5</accession>
<feature type="transmembrane region" description="Helical" evidence="1">
    <location>
        <begin position="306"/>
        <end position="325"/>
    </location>
</feature>
<feature type="transmembrane region" description="Helical" evidence="1">
    <location>
        <begin position="283"/>
        <end position="299"/>
    </location>
</feature>
<feature type="domain" description="DUF2157" evidence="2">
    <location>
        <begin position="13"/>
        <end position="151"/>
    </location>
</feature>
<evidence type="ECO:0000313" key="3">
    <source>
        <dbReference type="EMBL" id="ANP47509.1"/>
    </source>
</evidence>
<feature type="transmembrane region" description="Helical" evidence="1">
    <location>
        <begin position="44"/>
        <end position="65"/>
    </location>
</feature>
<gene>
    <name evidence="3" type="ORF">ATE48_17130</name>
</gene>